<evidence type="ECO:0000313" key="8">
    <source>
        <dbReference type="EMBL" id="OAG11924.1"/>
    </source>
</evidence>
<sequence length="389" mass="43808">MHDPFPFPCPAWLRQLTEPFADYVSLHTLPLHIHEVLFAFSLYYAVNLIVAPVFSRYFFPRTYSSLNARTKLNWDVHIVSFVQSTIICVLALWVMAKDEERSEMDWAGKVHGYTGAGGLIQAFAGGYFLWDLVITVQNISIFGPGMLAHAVSALFVFSLGFRPFVNFYGPTFILYELSSPFLNIHWFCDKLNMTGSKLQLYNGILLLVTFFGCRLCWGSYQSVRVFSDVYRAISAGEFVLEDPELGKLNNGTTIDPSAIPTSDIMQFAGDRAVPLWLAGCYLLSNFTLNGLNWFWFGKMIETIRKRFDPPLGTKKPEAKEAEKEQVLVEGISLQSLPPTPYAQTSGTDVNDYIGAVKVEKKANHLEIEQMEIRKRTGEDGRTISSARAA</sequence>
<dbReference type="OrthoDB" id="10266980at2759"/>
<evidence type="ECO:0000256" key="4">
    <source>
        <dbReference type="ARBA" id="ARBA00023136"/>
    </source>
</evidence>
<accession>A0A177CWI4</accession>
<keyword evidence="3 6" id="KW-1133">Transmembrane helix</keyword>
<evidence type="ECO:0000256" key="2">
    <source>
        <dbReference type="ARBA" id="ARBA00022692"/>
    </source>
</evidence>
<feature type="transmembrane region" description="Helical" evidence="6">
    <location>
        <begin position="200"/>
        <end position="220"/>
    </location>
</feature>
<evidence type="ECO:0000256" key="5">
    <source>
        <dbReference type="PROSITE-ProRule" id="PRU00205"/>
    </source>
</evidence>
<dbReference type="PANTHER" id="PTHR13439:SF0">
    <property type="entry name" value="TOPOISOMERASE I DAMAGE AFFECTED PROTEIN 4"/>
    <property type="match status" value="1"/>
</dbReference>
<comment type="subcellular location">
    <subcellularLocation>
        <location evidence="1">Membrane</location>
        <topology evidence="1">Multi-pass membrane protein</topology>
    </subcellularLocation>
</comment>
<evidence type="ECO:0000256" key="6">
    <source>
        <dbReference type="SAM" id="Phobius"/>
    </source>
</evidence>
<dbReference type="InterPro" id="IPR050846">
    <property type="entry name" value="TLCD"/>
</dbReference>
<dbReference type="SMART" id="SM00724">
    <property type="entry name" value="TLC"/>
    <property type="match status" value="1"/>
</dbReference>
<dbReference type="FunCoup" id="A0A177CWI4">
    <property type="interactions" value="94"/>
</dbReference>
<dbReference type="RefSeq" id="XP_018042289.1">
    <property type="nucleotide sequence ID" value="XM_018176010.1"/>
</dbReference>
<feature type="transmembrane region" description="Helical" evidence="6">
    <location>
        <begin position="116"/>
        <end position="134"/>
    </location>
</feature>
<feature type="transmembrane region" description="Helical" evidence="6">
    <location>
        <begin position="275"/>
        <end position="296"/>
    </location>
</feature>
<dbReference type="Pfam" id="PF03798">
    <property type="entry name" value="TRAM_LAG1_CLN8"/>
    <property type="match status" value="1"/>
</dbReference>
<feature type="transmembrane region" description="Helical" evidence="6">
    <location>
        <begin position="36"/>
        <end position="55"/>
    </location>
</feature>
<dbReference type="GeneID" id="28759496"/>
<feature type="transmembrane region" description="Helical" evidence="6">
    <location>
        <begin position="141"/>
        <end position="161"/>
    </location>
</feature>
<protein>
    <submittedName>
        <fullName evidence="8">DUF887-domain-containing protein</fullName>
    </submittedName>
</protein>
<dbReference type="GO" id="GO:0005783">
    <property type="term" value="C:endoplasmic reticulum"/>
    <property type="evidence" value="ECO:0007669"/>
    <property type="project" value="TreeGrafter"/>
</dbReference>
<evidence type="ECO:0000256" key="1">
    <source>
        <dbReference type="ARBA" id="ARBA00004141"/>
    </source>
</evidence>
<name>A0A177CWI4_9PLEO</name>
<feature type="domain" description="TLC" evidence="7">
    <location>
        <begin position="69"/>
        <end position="308"/>
    </location>
</feature>
<gene>
    <name evidence="8" type="ORF">CC84DRAFT_1134098</name>
</gene>
<feature type="transmembrane region" description="Helical" evidence="6">
    <location>
        <begin position="76"/>
        <end position="96"/>
    </location>
</feature>
<dbReference type="PROSITE" id="PS50922">
    <property type="entry name" value="TLC"/>
    <property type="match status" value="1"/>
</dbReference>
<dbReference type="InParanoid" id="A0A177CWI4"/>
<keyword evidence="4 5" id="KW-0472">Membrane</keyword>
<feature type="transmembrane region" description="Helical" evidence="6">
    <location>
        <begin position="167"/>
        <end position="188"/>
    </location>
</feature>
<evidence type="ECO:0000259" key="7">
    <source>
        <dbReference type="PROSITE" id="PS50922"/>
    </source>
</evidence>
<evidence type="ECO:0000256" key="3">
    <source>
        <dbReference type="ARBA" id="ARBA00022989"/>
    </source>
</evidence>
<dbReference type="AlphaFoldDB" id="A0A177CWI4"/>
<keyword evidence="2 5" id="KW-0812">Transmembrane</keyword>
<dbReference type="GO" id="GO:0016020">
    <property type="term" value="C:membrane"/>
    <property type="evidence" value="ECO:0007669"/>
    <property type="project" value="UniProtKB-SubCell"/>
</dbReference>
<dbReference type="GO" id="GO:0055088">
    <property type="term" value="P:lipid homeostasis"/>
    <property type="evidence" value="ECO:0007669"/>
    <property type="project" value="TreeGrafter"/>
</dbReference>
<dbReference type="PANTHER" id="PTHR13439">
    <property type="entry name" value="CT120 PROTEIN"/>
    <property type="match status" value="1"/>
</dbReference>
<dbReference type="STRING" id="1460663.A0A177CWI4"/>
<proteinExistence type="predicted"/>
<dbReference type="InterPro" id="IPR006634">
    <property type="entry name" value="TLC-dom"/>
</dbReference>
<dbReference type="Proteomes" id="UP000077069">
    <property type="component" value="Unassembled WGS sequence"/>
</dbReference>
<dbReference type="EMBL" id="KV441548">
    <property type="protein sequence ID" value="OAG11924.1"/>
    <property type="molecule type" value="Genomic_DNA"/>
</dbReference>
<reference evidence="8 9" key="1">
    <citation type="submission" date="2016-05" db="EMBL/GenBank/DDBJ databases">
        <title>Comparative analysis of secretome profiles of manganese(II)-oxidizing ascomycete fungi.</title>
        <authorList>
            <consortium name="DOE Joint Genome Institute"/>
            <person name="Zeiner C.A."/>
            <person name="Purvine S.O."/>
            <person name="Zink E.M."/>
            <person name="Wu S."/>
            <person name="Pasa-Tolic L."/>
            <person name="Chaput D.L."/>
            <person name="Haridas S."/>
            <person name="Grigoriev I.V."/>
            <person name="Santelli C.M."/>
            <person name="Hansel C.M."/>
        </authorList>
    </citation>
    <scope>NUCLEOTIDE SEQUENCE [LARGE SCALE GENOMIC DNA]</scope>
    <source>
        <strain evidence="8 9">AP3s5-JAC2a</strain>
    </source>
</reference>
<evidence type="ECO:0000313" key="9">
    <source>
        <dbReference type="Proteomes" id="UP000077069"/>
    </source>
</evidence>
<keyword evidence="9" id="KW-1185">Reference proteome</keyword>
<organism evidence="8 9">
    <name type="scientific">Paraphaeosphaeria sporulosa</name>
    <dbReference type="NCBI Taxonomy" id="1460663"/>
    <lineage>
        <taxon>Eukaryota</taxon>
        <taxon>Fungi</taxon>
        <taxon>Dikarya</taxon>
        <taxon>Ascomycota</taxon>
        <taxon>Pezizomycotina</taxon>
        <taxon>Dothideomycetes</taxon>
        <taxon>Pleosporomycetidae</taxon>
        <taxon>Pleosporales</taxon>
        <taxon>Massarineae</taxon>
        <taxon>Didymosphaeriaceae</taxon>
        <taxon>Paraphaeosphaeria</taxon>
    </lineage>
</organism>